<dbReference type="OMA" id="HAYQGTG"/>
<dbReference type="Proteomes" id="UP000007800">
    <property type="component" value="Unassembled WGS sequence"/>
</dbReference>
<keyword evidence="1" id="KW-0677">Repeat</keyword>
<reference evidence="7 8" key="1">
    <citation type="submission" date="2008-07" db="EMBL/GenBank/DDBJ databases">
        <authorList>
            <person name="El-Sayed N."/>
            <person name="Caler E."/>
            <person name="Inman J."/>
            <person name="Amedeo P."/>
            <person name="Hass B."/>
            <person name="Wortman J."/>
        </authorList>
    </citation>
    <scope>NUCLEOTIDE SEQUENCE [LARGE SCALE GENOMIC DNA]</scope>
    <source>
        <strain evidence="8">ATCC 50983 / TXsc</strain>
    </source>
</reference>
<gene>
    <name evidence="7" type="ORF">Pmar_PMAR026238</name>
</gene>
<dbReference type="SMART" id="SM00361">
    <property type="entry name" value="RRM_1"/>
    <property type="match status" value="3"/>
</dbReference>
<evidence type="ECO:0000313" key="7">
    <source>
        <dbReference type="EMBL" id="EER03563.1"/>
    </source>
</evidence>
<dbReference type="InterPro" id="IPR000504">
    <property type="entry name" value="RRM_dom"/>
</dbReference>
<dbReference type="InterPro" id="IPR012677">
    <property type="entry name" value="Nucleotide-bd_a/b_plait_sf"/>
</dbReference>
<dbReference type="InterPro" id="IPR052462">
    <property type="entry name" value="SLIRP/GR-RBP-like"/>
</dbReference>
<protein>
    <submittedName>
        <fullName evidence="7">DAZ-associated protein, putative</fullName>
    </submittedName>
</protein>
<dbReference type="RefSeq" id="XP_002771747.1">
    <property type="nucleotide sequence ID" value="XM_002771701.1"/>
</dbReference>
<dbReference type="CDD" id="cd00201">
    <property type="entry name" value="WW"/>
    <property type="match status" value="1"/>
</dbReference>
<dbReference type="FunFam" id="3.30.70.330:FF:000383">
    <property type="entry name" value="Sex lethal, isoform D"/>
    <property type="match status" value="1"/>
</dbReference>
<evidence type="ECO:0000256" key="3">
    <source>
        <dbReference type="PROSITE-ProRule" id="PRU00176"/>
    </source>
</evidence>
<dbReference type="InterPro" id="IPR003954">
    <property type="entry name" value="RRM_euk-type"/>
</dbReference>
<evidence type="ECO:0000259" key="5">
    <source>
        <dbReference type="PROSITE" id="PS50020"/>
    </source>
</evidence>
<dbReference type="GO" id="GO:0003729">
    <property type="term" value="F:mRNA binding"/>
    <property type="evidence" value="ECO:0007669"/>
    <property type="project" value="UniProtKB-ARBA"/>
</dbReference>
<evidence type="ECO:0000256" key="4">
    <source>
        <dbReference type="SAM" id="MobiDB-lite"/>
    </source>
</evidence>
<accession>C5LI28</accession>
<dbReference type="EMBL" id="GG682187">
    <property type="protein sequence ID" value="EER03563.1"/>
    <property type="molecule type" value="Genomic_DNA"/>
</dbReference>
<dbReference type="Pfam" id="PF00076">
    <property type="entry name" value="RRM_1"/>
    <property type="match status" value="3"/>
</dbReference>
<feature type="domain" description="WW" evidence="5">
    <location>
        <begin position="278"/>
        <end position="305"/>
    </location>
</feature>
<feature type="domain" description="RRM" evidence="6">
    <location>
        <begin position="324"/>
        <end position="403"/>
    </location>
</feature>
<evidence type="ECO:0000259" key="6">
    <source>
        <dbReference type="PROSITE" id="PS50102"/>
    </source>
</evidence>
<evidence type="ECO:0000313" key="8">
    <source>
        <dbReference type="Proteomes" id="UP000007800"/>
    </source>
</evidence>
<feature type="domain" description="RRM" evidence="6">
    <location>
        <begin position="133"/>
        <end position="209"/>
    </location>
</feature>
<feature type="domain" description="RRM" evidence="6">
    <location>
        <begin position="14"/>
        <end position="83"/>
    </location>
</feature>
<dbReference type="FunCoup" id="C5LI28">
    <property type="interactions" value="94"/>
</dbReference>
<keyword evidence="8" id="KW-1185">Reference proteome</keyword>
<evidence type="ECO:0000256" key="2">
    <source>
        <dbReference type="ARBA" id="ARBA00022884"/>
    </source>
</evidence>
<proteinExistence type="predicted"/>
<dbReference type="PROSITE" id="PS50102">
    <property type="entry name" value="RRM"/>
    <property type="match status" value="3"/>
</dbReference>
<dbReference type="GO" id="GO:0005737">
    <property type="term" value="C:cytoplasm"/>
    <property type="evidence" value="ECO:0007669"/>
    <property type="project" value="UniProtKB-ARBA"/>
</dbReference>
<dbReference type="SUPFAM" id="SSF51045">
    <property type="entry name" value="WW domain"/>
    <property type="match status" value="1"/>
</dbReference>
<organism evidence="8">
    <name type="scientific">Perkinsus marinus (strain ATCC 50983 / TXsc)</name>
    <dbReference type="NCBI Taxonomy" id="423536"/>
    <lineage>
        <taxon>Eukaryota</taxon>
        <taxon>Sar</taxon>
        <taxon>Alveolata</taxon>
        <taxon>Perkinsozoa</taxon>
        <taxon>Perkinsea</taxon>
        <taxon>Perkinsida</taxon>
        <taxon>Perkinsidae</taxon>
        <taxon>Perkinsus</taxon>
    </lineage>
</organism>
<dbReference type="InterPro" id="IPR035979">
    <property type="entry name" value="RBD_domain_sf"/>
</dbReference>
<dbReference type="InParanoid" id="C5LI28"/>
<dbReference type="GeneID" id="9047884"/>
<dbReference type="GO" id="GO:0009967">
    <property type="term" value="P:positive regulation of signal transduction"/>
    <property type="evidence" value="ECO:0007669"/>
    <property type="project" value="UniProtKB-ARBA"/>
</dbReference>
<evidence type="ECO:0000256" key="1">
    <source>
        <dbReference type="ARBA" id="ARBA00022737"/>
    </source>
</evidence>
<dbReference type="SUPFAM" id="SSF54928">
    <property type="entry name" value="RNA-binding domain, RBD"/>
    <property type="match status" value="3"/>
</dbReference>
<dbReference type="PROSITE" id="PS50020">
    <property type="entry name" value="WW_DOMAIN_2"/>
    <property type="match status" value="1"/>
</dbReference>
<feature type="region of interest" description="Disordered" evidence="4">
    <location>
        <begin position="211"/>
        <end position="245"/>
    </location>
</feature>
<dbReference type="InterPro" id="IPR001202">
    <property type="entry name" value="WW_dom"/>
</dbReference>
<dbReference type="CDD" id="cd12362">
    <property type="entry name" value="RRM3_CELF1-6"/>
    <property type="match status" value="1"/>
</dbReference>
<dbReference type="GO" id="GO:0010629">
    <property type="term" value="P:negative regulation of gene expression"/>
    <property type="evidence" value="ECO:0007669"/>
    <property type="project" value="UniProtKB-ARBA"/>
</dbReference>
<dbReference type="PANTHER" id="PTHR48027">
    <property type="entry name" value="HETEROGENEOUS NUCLEAR RIBONUCLEOPROTEIN 87F-RELATED"/>
    <property type="match status" value="1"/>
</dbReference>
<dbReference type="Gene3D" id="3.30.70.330">
    <property type="match status" value="3"/>
</dbReference>
<dbReference type="SMART" id="SM00456">
    <property type="entry name" value="WW"/>
    <property type="match status" value="1"/>
</dbReference>
<dbReference type="SMART" id="SM00360">
    <property type="entry name" value="RRM"/>
    <property type="match status" value="3"/>
</dbReference>
<dbReference type="InterPro" id="IPR036020">
    <property type="entry name" value="WW_dom_sf"/>
</dbReference>
<sequence length="422" mass="46206">MPSMAADRMESTSVKLFVRGLPVHYPESDLRAVFEEYGMVEDVFILRDRSTMQSRGMAFVRFRDIPSGMAAIKALNGHRLSHNTSTSCIDNDVESVDDMSFDQSHIPLSVSLAQGEAERLGMHGEVVATGGDTKLFVSGLGPATQEEELRTIFEPFGRINEVHVPGPHALYAFVRFAEKEDALKAIREVNGRVTVEGSQRPLEVKVAESRAAKADRNAHHHQQQHGYEGGAYDPTTSSSGYGGSPPLIAAGGTSRPLFKAGMAADPARTQAPRTAGVWTEYFTMDDTPYYHNARTNEVQWEMPAEFRNPINVHTAPQTKGPPGANVFVFSVPDAWTEDDLRDHFSSFGNIVSAKVVVDKHTGLSRGYGFISYDNAQSAGRAVAEMNGFVAANGRRIKVQIKKGEEDAAVEERGRRGRSSSPY</sequence>
<dbReference type="OrthoDB" id="267048at2759"/>
<name>C5LI28_PERM5</name>
<dbReference type="AlphaFoldDB" id="C5LI28"/>
<keyword evidence="2 3" id="KW-0694">RNA-binding</keyword>
<dbReference type="Gene3D" id="2.20.70.10">
    <property type="match status" value="1"/>
</dbReference>